<proteinExistence type="inferred from homology"/>
<feature type="domain" description="C2H2-type" evidence="12">
    <location>
        <begin position="433"/>
        <end position="460"/>
    </location>
</feature>
<dbReference type="Proteomes" id="UP001066276">
    <property type="component" value="Chromosome 7"/>
</dbReference>
<feature type="domain" description="C2H2-type" evidence="12">
    <location>
        <begin position="263"/>
        <end position="290"/>
    </location>
</feature>
<evidence type="ECO:0000256" key="4">
    <source>
        <dbReference type="ARBA" id="ARBA00022737"/>
    </source>
</evidence>
<evidence type="ECO:0000256" key="2">
    <source>
        <dbReference type="ARBA" id="ARBA00006991"/>
    </source>
</evidence>
<feature type="domain" description="C2H2-type" evidence="12">
    <location>
        <begin position="149"/>
        <end position="176"/>
    </location>
</feature>
<dbReference type="FunFam" id="3.30.160.60:FF:000030">
    <property type="entry name" value="Zinc finger protein 628"/>
    <property type="match status" value="1"/>
</dbReference>
<evidence type="ECO:0000256" key="8">
    <source>
        <dbReference type="ARBA" id="ARBA00023125"/>
    </source>
</evidence>
<feature type="domain" description="C2H2-type" evidence="12">
    <location>
        <begin position="291"/>
        <end position="318"/>
    </location>
</feature>
<dbReference type="FunFam" id="3.30.160.60:FF:000621">
    <property type="entry name" value="FLT3-interacting zinc finger 1"/>
    <property type="match status" value="1"/>
</dbReference>
<evidence type="ECO:0000256" key="11">
    <source>
        <dbReference type="PROSITE-ProRule" id="PRU00042"/>
    </source>
</evidence>
<dbReference type="GO" id="GO:0005634">
    <property type="term" value="C:nucleus"/>
    <property type="evidence" value="ECO:0007669"/>
    <property type="project" value="UniProtKB-SubCell"/>
</dbReference>
<dbReference type="Gene3D" id="3.30.160.60">
    <property type="entry name" value="Classic Zinc Finger"/>
    <property type="match status" value="10"/>
</dbReference>
<keyword evidence="14" id="KW-1185">Reference proteome</keyword>
<keyword evidence="5 11" id="KW-0863">Zinc-finger</keyword>
<keyword evidence="10" id="KW-0539">Nucleus</keyword>
<dbReference type="PANTHER" id="PTHR16515:SF49">
    <property type="entry name" value="GASTRULA ZINC FINGER PROTEIN XLCGF49.1-LIKE-RELATED"/>
    <property type="match status" value="1"/>
</dbReference>
<dbReference type="PROSITE" id="PS00028">
    <property type="entry name" value="ZINC_FINGER_C2H2_1"/>
    <property type="match status" value="11"/>
</dbReference>
<keyword evidence="7" id="KW-0805">Transcription regulation</keyword>
<comment type="subcellular location">
    <subcellularLocation>
        <location evidence="1">Nucleus</location>
    </subcellularLocation>
</comment>
<evidence type="ECO:0000256" key="1">
    <source>
        <dbReference type="ARBA" id="ARBA00004123"/>
    </source>
</evidence>
<evidence type="ECO:0000256" key="9">
    <source>
        <dbReference type="ARBA" id="ARBA00023163"/>
    </source>
</evidence>
<dbReference type="FunFam" id="3.30.160.60:FF:000624">
    <property type="entry name" value="zinc finger protein 697"/>
    <property type="match status" value="1"/>
</dbReference>
<keyword evidence="6" id="KW-0862">Zinc</keyword>
<evidence type="ECO:0000313" key="14">
    <source>
        <dbReference type="Proteomes" id="UP001066276"/>
    </source>
</evidence>
<dbReference type="AlphaFoldDB" id="A0AAV7PV75"/>
<dbReference type="GO" id="GO:0010468">
    <property type="term" value="P:regulation of gene expression"/>
    <property type="evidence" value="ECO:0007669"/>
    <property type="project" value="TreeGrafter"/>
</dbReference>
<dbReference type="FunFam" id="3.30.160.60:FF:002090">
    <property type="entry name" value="Zinc finger protein 473"/>
    <property type="match status" value="1"/>
</dbReference>
<dbReference type="Pfam" id="PF00096">
    <property type="entry name" value="zf-C2H2"/>
    <property type="match status" value="9"/>
</dbReference>
<evidence type="ECO:0000256" key="5">
    <source>
        <dbReference type="ARBA" id="ARBA00022771"/>
    </source>
</evidence>
<dbReference type="GO" id="GO:0003677">
    <property type="term" value="F:DNA binding"/>
    <property type="evidence" value="ECO:0007669"/>
    <property type="project" value="UniProtKB-KW"/>
</dbReference>
<evidence type="ECO:0000256" key="6">
    <source>
        <dbReference type="ARBA" id="ARBA00022833"/>
    </source>
</evidence>
<keyword evidence="9" id="KW-0804">Transcription</keyword>
<dbReference type="FunFam" id="3.30.160.60:FF:000100">
    <property type="entry name" value="Zinc finger 45-like"/>
    <property type="match status" value="1"/>
</dbReference>
<organism evidence="13 14">
    <name type="scientific">Pleurodeles waltl</name>
    <name type="common">Iberian ribbed newt</name>
    <dbReference type="NCBI Taxonomy" id="8319"/>
    <lineage>
        <taxon>Eukaryota</taxon>
        <taxon>Metazoa</taxon>
        <taxon>Chordata</taxon>
        <taxon>Craniata</taxon>
        <taxon>Vertebrata</taxon>
        <taxon>Euteleostomi</taxon>
        <taxon>Amphibia</taxon>
        <taxon>Batrachia</taxon>
        <taxon>Caudata</taxon>
        <taxon>Salamandroidea</taxon>
        <taxon>Salamandridae</taxon>
        <taxon>Pleurodelinae</taxon>
        <taxon>Pleurodeles</taxon>
    </lineage>
</organism>
<evidence type="ECO:0000256" key="10">
    <source>
        <dbReference type="ARBA" id="ARBA00023242"/>
    </source>
</evidence>
<dbReference type="SUPFAM" id="SSF57667">
    <property type="entry name" value="beta-beta-alpha zinc fingers"/>
    <property type="match status" value="7"/>
</dbReference>
<gene>
    <name evidence="13" type="ORF">NDU88_009445</name>
</gene>
<evidence type="ECO:0000313" key="13">
    <source>
        <dbReference type="EMBL" id="KAJ1131102.1"/>
    </source>
</evidence>
<keyword evidence="8" id="KW-0238">DNA-binding</keyword>
<feature type="domain" description="C2H2-type" evidence="12">
    <location>
        <begin position="93"/>
        <end position="120"/>
    </location>
</feature>
<dbReference type="InterPro" id="IPR036236">
    <property type="entry name" value="Znf_C2H2_sf"/>
</dbReference>
<feature type="domain" description="C2H2-type" evidence="12">
    <location>
        <begin position="461"/>
        <end position="483"/>
    </location>
</feature>
<evidence type="ECO:0000259" key="12">
    <source>
        <dbReference type="PROSITE" id="PS50157"/>
    </source>
</evidence>
<dbReference type="InterPro" id="IPR050331">
    <property type="entry name" value="Zinc_finger"/>
</dbReference>
<name>A0AAV7PV75_PLEWA</name>
<dbReference type="FunFam" id="3.30.160.60:FF:000446">
    <property type="entry name" value="Zinc finger protein"/>
    <property type="match status" value="1"/>
</dbReference>
<feature type="domain" description="C2H2-type" evidence="12">
    <location>
        <begin position="319"/>
        <end position="346"/>
    </location>
</feature>
<keyword evidence="3" id="KW-0479">Metal-binding</keyword>
<feature type="domain" description="C2H2-type" evidence="12">
    <location>
        <begin position="121"/>
        <end position="148"/>
    </location>
</feature>
<dbReference type="FunFam" id="3.30.160.60:FF:000110">
    <property type="entry name" value="Zinc finger protein-like"/>
    <property type="match status" value="1"/>
</dbReference>
<feature type="domain" description="C2H2-type" evidence="12">
    <location>
        <begin position="347"/>
        <end position="371"/>
    </location>
</feature>
<protein>
    <recommendedName>
        <fullName evidence="12">C2H2-type domain-containing protein</fullName>
    </recommendedName>
</protein>
<dbReference type="GO" id="GO:0008270">
    <property type="term" value="F:zinc ion binding"/>
    <property type="evidence" value="ECO:0007669"/>
    <property type="project" value="UniProtKB-KW"/>
</dbReference>
<feature type="domain" description="C2H2-type" evidence="12">
    <location>
        <begin position="177"/>
        <end position="204"/>
    </location>
</feature>
<keyword evidence="4" id="KW-0677">Repeat</keyword>
<feature type="domain" description="C2H2-type" evidence="12">
    <location>
        <begin position="230"/>
        <end position="257"/>
    </location>
</feature>
<dbReference type="PANTHER" id="PTHR16515">
    <property type="entry name" value="PR DOMAIN ZINC FINGER PROTEIN"/>
    <property type="match status" value="1"/>
</dbReference>
<dbReference type="EMBL" id="JANPWB010000011">
    <property type="protein sequence ID" value="KAJ1131102.1"/>
    <property type="molecule type" value="Genomic_DNA"/>
</dbReference>
<comment type="similarity">
    <text evidence="2">Belongs to the krueppel C2H2-type zinc-finger protein family.</text>
</comment>
<dbReference type="PROSITE" id="PS50157">
    <property type="entry name" value="ZINC_FINGER_C2H2_2"/>
    <property type="match status" value="13"/>
</dbReference>
<accession>A0AAV7PV75</accession>
<comment type="caution">
    <text evidence="13">The sequence shown here is derived from an EMBL/GenBank/DDBJ whole genome shotgun (WGS) entry which is preliminary data.</text>
</comment>
<evidence type="ECO:0000256" key="3">
    <source>
        <dbReference type="ARBA" id="ARBA00022723"/>
    </source>
</evidence>
<sequence>MEGGFEQKTPAAVNGVGTMNDVEVCEDVVAACGEVFVEPLVENGNRDGTYSCKQYNGIQLVLDNDKPYTVTGMHQKRTFYKHLDTMPEGRRCFQCEICSRSFSDPSNLRRHKNIHTGQRPYGCEICDSTFRQKSQLDRHLFVHTGERPFQCAFCPKGFRDSTELKVHYRKHTGERPYRCELCPRGFSRISYLKKHEETHRELEEAAILEVAKEKDTTNSATECVSIPGMLECSFCNLSFCKKSLLEAHRSKHYKISPTGQKLYECVECKKCFNNSSNLHKHAVIHIGLKPFACKLCDQRFRQATHLERHYMVHTKERPFKCTHCQKGFRDSSDLQKHQRVHTGEKPYYCPICMKSFKHHHNARAHRQRHLGGGITRLRLPLLSSTRTNVPSSTKQGKLEAMVKCLMCSLELHTHCQVVNHHCTLIHNAHQQAKKCSFCSKLFTTLPGLRRHYLTHPAHKVLTCQICSKNYLQLAQFERHKQTHIELIFKCLSCEKTFHNSSDLIKHQQEHIRSKIMQCELCGKTFSRMFLLSNHLLTHKSNPDGELVNLGDIIKVEALRKQSISEDYKWDIDEPDYKAEEEPCYK</sequence>
<evidence type="ECO:0000256" key="7">
    <source>
        <dbReference type="ARBA" id="ARBA00023015"/>
    </source>
</evidence>
<feature type="domain" description="C2H2-type" evidence="12">
    <location>
        <begin position="488"/>
        <end position="515"/>
    </location>
</feature>
<dbReference type="SMART" id="SM00355">
    <property type="entry name" value="ZnF_C2H2"/>
    <property type="match status" value="13"/>
</dbReference>
<reference evidence="13" key="1">
    <citation type="journal article" date="2022" name="bioRxiv">
        <title>Sequencing and chromosome-scale assembly of the giantPleurodeles waltlgenome.</title>
        <authorList>
            <person name="Brown T."/>
            <person name="Elewa A."/>
            <person name="Iarovenko S."/>
            <person name="Subramanian E."/>
            <person name="Araus A.J."/>
            <person name="Petzold A."/>
            <person name="Susuki M."/>
            <person name="Suzuki K.-i.T."/>
            <person name="Hayashi T."/>
            <person name="Toyoda A."/>
            <person name="Oliveira C."/>
            <person name="Osipova E."/>
            <person name="Leigh N.D."/>
            <person name="Simon A."/>
            <person name="Yun M.H."/>
        </authorList>
    </citation>
    <scope>NUCLEOTIDE SEQUENCE</scope>
    <source>
        <strain evidence="13">20211129_DDA</strain>
        <tissue evidence="13">Liver</tissue>
    </source>
</reference>
<dbReference type="InterPro" id="IPR013087">
    <property type="entry name" value="Znf_C2H2_type"/>
</dbReference>
<feature type="domain" description="C2H2-type" evidence="12">
    <location>
        <begin position="516"/>
        <end position="543"/>
    </location>
</feature>